<feature type="transmembrane region" description="Helical" evidence="9">
    <location>
        <begin position="35"/>
        <end position="56"/>
    </location>
</feature>
<dbReference type="Pfam" id="PF03609">
    <property type="entry name" value="EII-Sor"/>
    <property type="match status" value="1"/>
</dbReference>
<evidence type="ECO:0000313" key="11">
    <source>
        <dbReference type="Proteomes" id="UP000448292"/>
    </source>
</evidence>
<proteinExistence type="predicted"/>
<evidence type="ECO:0000313" key="10">
    <source>
        <dbReference type="EMBL" id="TVM18325.1"/>
    </source>
</evidence>
<feature type="transmembrane region" description="Helical" evidence="9">
    <location>
        <begin position="63"/>
        <end position="85"/>
    </location>
</feature>
<sequence length="229" mass="25123">MHGRALRRRQRFFFVVFSGLRFSLNLGILERPLVFGAILGLVLGDVQSGIAVGLFFELFWLDLIPAGTYIPPNSLLSVCITLGLIRHYHLEGAGECLPALILGIPGAYIGAWLERMHRSWQDRGYNRLLAWAKGSSRGSSPQAIVRYSLIQLASVNLLLVLICMLAALSIFGLAVHLSGPALFLPLSHFSWPMLWLTAAVGGVLALRVKDAYRGFALGVSLVFLVLLLQ</sequence>
<feature type="transmembrane region" description="Helical" evidence="9">
    <location>
        <begin position="97"/>
        <end position="113"/>
    </location>
</feature>
<keyword evidence="6 9" id="KW-0812">Transmembrane</keyword>
<accession>A0A7M3MH06</accession>
<feature type="transmembrane region" description="Helical" evidence="9">
    <location>
        <begin position="211"/>
        <end position="228"/>
    </location>
</feature>
<evidence type="ECO:0000256" key="7">
    <source>
        <dbReference type="ARBA" id="ARBA00022989"/>
    </source>
</evidence>
<dbReference type="GO" id="GO:0009401">
    <property type="term" value="P:phosphoenolpyruvate-dependent sugar phosphotransferase system"/>
    <property type="evidence" value="ECO:0007669"/>
    <property type="project" value="UniProtKB-KW"/>
</dbReference>
<keyword evidence="7 9" id="KW-1133">Transmembrane helix</keyword>
<reference evidence="10 11" key="1">
    <citation type="submission" date="2018-06" db="EMBL/GenBank/DDBJ databases">
        <title>Complete genome of Desulfovibrio indonesiensis P37SLT.</title>
        <authorList>
            <person name="Crispim J.S."/>
            <person name="Vidigal P.M.P."/>
            <person name="Silva L.C.F."/>
            <person name="Laguardia C.N."/>
            <person name="Araujo L.C."/>
            <person name="Dias R.S."/>
            <person name="Sousa M.P."/>
            <person name="Paula S.O."/>
            <person name="Silva C."/>
        </authorList>
    </citation>
    <scope>NUCLEOTIDE SEQUENCE [LARGE SCALE GENOMIC DNA]</scope>
    <source>
        <strain evidence="10 11">P37SLT</strain>
    </source>
</reference>
<evidence type="ECO:0000256" key="2">
    <source>
        <dbReference type="ARBA" id="ARBA00022448"/>
    </source>
</evidence>
<keyword evidence="5" id="KW-0598">Phosphotransferase system</keyword>
<keyword evidence="4" id="KW-0762">Sugar transport</keyword>
<comment type="subcellular location">
    <subcellularLocation>
        <location evidence="1">Cell membrane</location>
        <topology evidence="1">Multi-pass membrane protein</topology>
    </subcellularLocation>
</comment>
<evidence type="ECO:0000256" key="8">
    <source>
        <dbReference type="ARBA" id="ARBA00023136"/>
    </source>
</evidence>
<organism evidence="10 11">
    <name type="scientific">Oceanidesulfovibrio indonesiensis</name>
    <dbReference type="NCBI Taxonomy" id="54767"/>
    <lineage>
        <taxon>Bacteria</taxon>
        <taxon>Pseudomonadati</taxon>
        <taxon>Thermodesulfobacteriota</taxon>
        <taxon>Desulfovibrionia</taxon>
        <taxon>Desulfovibrionales</taxon>
        <taxon>Desulfovibrionaceae</taxon>
        <taxon>Oceanidesulfovibrio</taxon>
    </lineage>
</organism>
<dbReference type="AlphaFoldDB" id="A0A7M3MH06"/>
<name>A0A7M3MH06_9BACT</name>
<evidence type="ECO:0000256" key="5">
    <source>
        <dbReference type="ARBA" id="ARBA00022683"/>
    </source>
</evidence>
<protein>
    <submittedName>
        <fullName evidence="10">Uncharacterized protein</fullName>
    </submittedName>
</protein>
<feature type="transmembrane region" description="Helical" evidence="9">
    <location>
        <begin position="155"/>
        <end position="177"/>
    </location>
</feature>
<keyword evidence="3" id="KW-1003">Cell membrane</keyword>
<dbReference type="EMBL" id="QMIE01000004">
    <property type="protein sequence ID" value="TVM18325.1"/>
    <property type="molecule type" value="Genomic_DNA"/>
</dbReference>
<dbReference type="OrthoDB" id="5470835at2"/>
<dbReference type="Proteomes" id="UP000448292">
    <property type="component" value="Unassembled WGS sequence"/>
</dbReference>
<feature type="transmembrane region" description="Helical" evidence="9">
    <location>
        <begin position="12"/>
        <end position="29"/>
    </location>
</feature>
<keyword evidence="11" id="KW-1185">Reference proteome</keyword>
<keyword evidence="2" id="KW-0813">Transport</keyword>
<dbReference type="InterPro" id="IPR004700">
    <property type="entry name" value="PTS_IIC_man"/>
</dbReference>
<keyword evidence="8 9" id="KW-0472">Membrane</keyword>
<evidence type="ECO:0000256" key="4">
    <source>
        <dbReference type="ARBA" id="ARBA00022597"/>
    </source>
</evidence>
<evidence type="ECO:0000256" key="6">
    <source>
        <dbReference type="ARBA" id="ARBA00022692"/>
    </source>
</evidence>
<dbReference type="GO" id="GO:0005886">
    <property type="term" value="C:plasma membrane"/>
    <property type="evidence" value="ECO:0007669"/>
    <property type="project" value="UniProtKB-SubCell"/>
</dbReference>
<evidence type="ECO:0000256" key="9">
    <source>
        <dbReference type="SAM" id="Phobius"/>
    </source>
</evidence>
<feature type="transmembrane region" description="Helical" evidence="9">
    <location>
        <begin position="189"/>
        <end position="206"/>
    </location>
</feature>
<evidence type="ECO:0000256" key="3">
    <source>
        <dbReference type="ARBA" id="ARBA00022475"/>
    </source>
</evidence>
<gene>
    <name evidence="10" type="ORF">DPQ33_06110</name>
</gene>
<comment type="caution">
    <text evidence="10">The sequence shown here is derived from an EMBL/GenBank/DDBJ whole genome shotgun (WGS) entry which is preliminary data.</text>
</comment>
<evidence type="ECO:0000256" key="1">
    <source>
        <dbReference type="ARBA" id="ARBA00004651"/>
    </source>
</evidence>